<dbReference type="SUPFAM" id="SSF56059">
    <property type="entry name" value="Glutathione synthetase ATP-binding domain-like"/>
    <property type="match status" value="1"/>
</dbReference>
<dbReference type="InterPro" id="IPR048764">
    <property type="entry name" value="PylC_N"/>
</dbReference>
<comment type="caution">
    <text evidence="3">The sequence shown here is derived from an EMBL/GenBank/DDBJ whole genome shotgun (WGS) entry which is preliminary data.</text>
</comment>
<reference evidence="3 4" key="1">
    <citation type="submission" date="2018-08" db="EMBL/GenBank/DDBJ databases">
        <title>Bacillus chawlae sp. nov., Bacillus glennii sp. nov., and Bacillus saganii sp. nov. Isolated from the Vehicle Assembly Building at Kennedy Space Center where the Viking Spacecraft were Assembled.</title>
        <authorList>
            <person name="Seuylemezian A."/>
            <person name="Vaishampayan P."/>
        </authorList>
    </citation>
    <scope>NUCLEOTIDE SEQUENCE [LARGE SCALE GENOMIC DNA]</scope>
    <source>
        <strain evidence="3 4">V47-23a</strain>
    </source>
</reference>
<dbReference type="AlphaFoldDB" id="A0A372LL86"/>
<protein>
    <submittedName>
        <fullName evidence="3">ATP-grasp domain-containing protein</fullName>
    </submittedName>
</protein>
<dbReference type="Proteomes" id="UP000264541">
    <property type="component" value="Unassembled WGS sequence"/>
</dbReference>
<accession>A0A372LL86</accession>
<dbReference type="GO" id="GO:0046872">
    <property type="term" value="F:metal ion binding"/>
    <property type="evidence" value="ECO:0007669"/>
    <property type="project" value="InterPro"/>
</dbReference>
<dbReference type="InterPro" id="IPR011761">
    <property type="entry name" value="ATP-grasp"/>
</dbReference>
<keyword evidence="1" id="KW-0547">Nucleotide-binding</keyword>
<organism evidence="3 4">
    <name type="scientific">Peribacillus saganii</name>
    <dbReference type="NCBI Taxonomy" id="2303992"/>
    <lineage>
        <taxon>Bacteria</taxon>
        <taxon>Bacillati</taxon>
        <taxon>Bacillota</taxon>
        <taxon>Bacilli</taxon>
        <taxon>Bacillales</taxon>
        <taxon>Bacillaceae</taxon>
        <taxon>Peribacillus</taxon>
    </lineage>
</organism>
<dbReference type="PROSITE" id="PS50975">
    <property type="entry name" value="ATP_GRASP"/>
    <property type="match status" value="1"/>
</dbReference>
<dbReference type="GO" id="GO:0005524">
    <property type="term" value="F:ATP binding"/>
    <property type="evidence" value="ECO:0007669"/>
    <property type="project" value="UniProtKB-UniRule"/>
</dbReference>
<dbReference type="Gene3D" id="3.30.470.20">
    <property type="entry name" value="ATP-grasp fold, B domain"/>
    <property type="match status" value="1"/>
</dbReference>
<proteinExistence type="predicted"/>
<dbReference type="RefSeq" id="WP_117327728.1">
    <property type="nucleotide sequence ID" value="NZ_QVTE01000046.1"/>
</dbReference>
<sequence length="338" mass="38757">MKRINVLVTAVGGPTALGILKCLQNIDYIRLVGTDSQRDNAGNKFCDKLYCVPRITNVEDYKKEISQIVESEKIDVIFPTLQDEIVIYQEFKEQVQAEVALPKSEYFDILVDKEKLYMYLENTSLKKFIPAYQVFENNHELEEIVNKHFSKDEYVCVKGVQGHGGLGVAILTNRENYLQAMKSGESKIYNITDYYDLNSNDRRMVMEYLNGLEYSVDVLLHRGEVLVAVPRKRNRVSNGVVIDGTVEYNQEIIEAATAVAKTIASNGFINLQFIESEKGYKLTDVNARFCGSQVMSFGAGVNFPHLFIQYNILKEYVSVSPKWNTRMIRYWESCFFND</sequence>
<dbReference type="OrthoDB" id="9803907at2"/>
<name>A0A372LL86_9BACI</name>
<dbReference type="EMBL" id="QVTE01000046">
    <property type="protein sequence ID" value="RFU67121.1"/>
    <property type="molecule type" value="Genomic_DNA"/>
</dbReference>
<evidence type="ECO:0000313" key="4">
    <source>
        <dbReference type="Proteomes" id="UP000264541"/>
    </source>
</evidence>
<keyword evidence="1" id="KW-0067">ATP-binding</keyword>
<evidence type="ECO:0000259" key="2">
    <source>
        <dbReference type="PROSITE" id="PS50975"/>
    </source>
</evidence>
<evidence type="ECO:0000256" key="1">
    <source>
        <dbReference type="PROSITE-ProRule" id="PRU00409"/>
    </source>
</evidence>
<dbReference type="Gene3D" id="3.40.50.20">
    <property type="match status" value="1"/>
</dbReference>
<dbReference type="Pfam" id="PF21360">
    <property type="entry name" value="PylC-like_N"/>
    <property type="match status" value="1"/>
</dbReference>
<keyword evidence="4" id="KW-1185">Reference proteome</keyword>
<feature type="domain" description="ATP-grasp" evidence="2">
    <location>
        <begin position="119"/>
        <end position="312"/>
    </location>
</feature>
<evidence type="ECO:0000313" key="3">
    <source>
        <dbReference type="EMBL" id="RFU67121.1"/>
    </source>
</evidence>
<dbReference type="Pfam" id="PF15632">
    <property type="entry name" value="ATPgrasp_Ter"/>
    <property type="match status" value="1"/>
</dbReference>
<gene>
    <name evidence="3" type="ORF">D0469_16005</name>
</gene>